<protein>
    <submittedName>
        <fullName evidence="1">Uncharacterized protein</fullName>
    </submittedName>
</protein>
<accession>A0A0L8HGY5</accession>
<sequence length="108" mass="12294">MGWSHPMHACHCIPNGLSMVNSVKESLLKRFKYCLKVSLSDLNIAWEQPTEKPTKVVQSDIHKCKRTAAEMKCSPCKARTISIPKCHTFPYVLQICKTWIGLIIHLQS</sequence>
<proteinExistence type="predicted"/>
<organism evidence="1">
    <name type="scientific">Octopus bimaculoides</name>
    <name type="common">California two-spotted octopus</name>
    <dbReference type="NCBI Taxonomy" id="37653"/>
    <lineage>
        <taxon>Eukaryota</taxon>
        <taxon>Metazoa</taxon>
        <taxon>Spiralia</taxon>
        <taxon>Lophotrochozoa</taxon>
        <taxon>Mollusca</taxon>
        <taxon>Cephalopoda</taxon>
        <taxon>Coleoidea</taxon>
        <taxon>Octopodiformes</taxon>
        <taxon>Octopoda</taxon>
        <taxon>Incirrata</taxon>
        <taxon>Octopodidae</taxon>
        <taxon>Octopus</taxon>
    </lineage>
</organism>
<gene>
    <name evidence="1" type="ORF">OCBIM_22015642mg</name>
</gene>
<name>A0A0L8HGY5_OCTBM</name>
<evidence type="ECO:0000313" key="1">
    <source>
        <dbReference type="EMBL" id="KOF88035.1"/>
    </source>
</evidence>
<reference evidence="1" key="1">
    <citation type="submission" date="2015-07" db="EMBL/GenBank/DDBJ databases">
        <title>MeaNS - Measles Nucleotide Surveillance Program.</title>
        <authorList>
            <person name="Tran T."/>
            <person name="Druce J."/>
        </authorList>
    </citation>
    <scope>NUCLEOTIDE SEQUENCE</scope>
    <source>
        <strain evidence="1">UCB-OBI-ISO-001</strain>
        <tissue evidence="1">Gonad</tissue>
    </source>
</reference>
<dbReference type="AlphaFoldDB" id="A0A0L8HGY5"/>
<dbReference type="EMBL" id="KQ418271">
    <property type="protein sequence ID" value="KOF88035.1"/>
    <property type="molecule type" value="Genomic_DNA"/>
</dbReference>